<dbReference type="AlphaFoldDB" id="A0AA88YJP0"/>
<keyword evidence="8" id="KW-1185">Reference proteome</keyword>
<dbReference type="GO" id="GO:0005901">
    <property type="term" value="C:caveola"/>
    <property type="evidence" value="ECO:0007669"/>
    <property type="project" value="UniProtKB-SubCell"/>
</dbReference>
<comment type="function">
    <text evidence="6">May act as a scaffolding protein within caveolar membranes. Interacts directly with G-protein alpha subunits and can functionally regulate their activity.</text>
</comment>
<dbReference type="EMBL" id="VSWD01000005">
    <property type="protein sequence ID" value="KAK3102956.1"/>
    <property type="molecule type" value="Genomic_DNA"/>
</dbReference>
<keyword evidence="4 6" id="KW-0333">Golgi apparatus</keyword>
<dbReference type="Proteomes" id="UP001186944">
    <property type="component" value="Unassembled WGS sequence"/>
</dbReference>
<keyword evidence="3 6" id="KW-1003">Cell membrane</keyword>
<dbReference type="GO" id="GO:0000139">
    <property type="term" value="C:Golgi membrane"/>
    <property type="evidence" value="ECO:0007669"/>
    <property type="project" value="UniProtKB-SubCell"/>
</dbReference>
<dbReference type="GO" id="GO:0070836">
    <property type="term" value="P:caveola assembly"/>
    <property type="evidence" value="ECO:0007669"/>
    <property type="project" value="InterPro"/>
</dbReference>
<dbReference type="PANTHER" id="PTHR10844:SF19">
    <property type="entry name" value="CAVEOLIN-2"/>
    <property type="match status" value="1"/>
</dbReference>
<dbReference type="Pfam" id="PF01146">
    <property type="entry name" value="Caveolin"/>
    <property type="match status" value="1"/>
</dbReference>
<sequence length="128" mass="14288">MGDIDLINRDPNNINGHLGTLIFTDVIGEVEGAHSIDCVYTCSYKCYECWKGLCYKIATLCCGICIAIEWGCEFAAIAFCHIWCISPCMKIVDINCGLCTRVYRLCIDCCCTPCYESMGGIFHHFGKK</sequence>
<evidence type="ECO:0000313" key="8">
    <source>
        <dbReference type="Proteomes" id="UP001186944"/>
    </source>
</evidence>
<gene>
    <name evidence="7" type="ORF">FSP39_015261</name>
</gene>
<proteinExistence type="inferred from homology"/>
<comment type="similarity">
    <text evidence="2 6">Belongs to the caveolin family.</text>
</comment>
<organism evidence="7 8">
    <name type="scientific">Pinctada imbricata</name>
    <name type="common">Atlantic pearl-oyster</name>
    <name type="synonym">Pinctada martensii</name>
    <dbReference type="NCBI Taxonomy" id="66713"/>
    <lineage>
        <taxon>Eukaryota</taxon>
        <taxon>Metazoa</taxon>
        <taxon>Spiralia</taxon>
        <taxon>Lophotrochozoa</taxon>
        <taxon>Mollusca</taxon>
        <taxon>Bivalvia</taxon>
        <taxon>Autobranchia</taxon>
        <taxon>Pteriomorphia</taxon>
        <taxon>Pterioida</taxon>
        <taxon>Pterioidea</taxon>
        <taxon>Pteriidae</taxon>
        <taxon>Pinctada</taxon>
    </lineage>
</organism>
<evidence type="ECO:0000256" key="3">
    <source>
        <dbReference type="ARBA" id="ARBA00022475"/>
    </source>
</evidence>
<evidence type="ECO:0000256" key="6">
    <source>
        <dbReference type="RuleBase" id="RU000680"/>
    </source>
</evidence>
<comment type="subcellular location">
    <subcellularLocation>
        <location evidence="1 6">Cell membrane</location>
        <topology evidence="1 6">Peripheral membrane protein</topology>
    </subcellularLocation>
    <subcellularLocation>
        <location evidence="6">Golgi apparatus membrane</location>
        <topology evidence="6">Peripheral membrane protein</topology>
    </subcellularLocation>
    <subcellularLocation>
        <location evidence="6">Membrane</location>
        <location evidence="6">Caveola</location>
        <topology evidence="6">Peripheral membrane protein</topology>
    </subcellularLocation>
</comment>
<dbReference type="GO" id="GO:0060090">
    <property type="term" value="F:molecular adaptor activity"/>
    <property type="evidence" value="ECO:0007669"/>
    <property type="project" value="TreeGrafter"/>
</dbReference>
<evidence type="ECO:0000256" key="2">
    <source>
        <dbReference type="ARBA" id="ARBA00010988"/>
    </source>
</evidence>
<accession>A0AA88YJP0</accession>
<evidence type="ECO:0000256" key="5">
    <source>
        <dbReference type="ARBA" id="ARBA00023136"/>
    </source>
</evidence>
<keyword evidence="5 6" id="KW-0472">Membrane</keyword>
<evidence type="ECO:0000256" key="1">
    <source>
        <dbReference type="ARBA" id="ARBA00004202"/>
    </source>
</evidence>
<evidence type="ECO:0000313" key="7">
    <source>
        <dbReference type="EMBL" id="KAK3102956.1"/>
    </source>
</evidence>
<reference evidence="7" key="1">
    <citation type="submission" date="2019-08" db="EMBL/GenBank/DDBJ databases">
        <title>The improved chromosome-level genome for the pearl oyster Pinctada fucata martensii using PacBio sequencing and Hi-C.</title>
        <authorList>
            <person name="Zheng Z."/>
        </authorList>
    </citation>
    <scope>NUCLEOTIDE SEQUENCE</scope>
    <source>
        <strain evidence="7">ZZ-2019</strain>
        <tissue evidence="7">Adductor muscle</tissue>
    </source>
</reference>
<evidence type="ECO:0000256" key="4">
    <source>
        <dbReference type="ARBA" id="ARBA00023034"/>
    </source>
</evidence>
<comment type="caution">
    <text evidence="7">The sequence shown here is derived from an EMBL/GenBank/DDBJ whole genome shotgun (WGS) entry which is preliminary data.</text>
</comment>
<dbReference type="InterPro" id="IPR001612">
    <property type="entry name" value="Caveolin"/>
</dbReference>
<dbReference type="PANTHER" id="PTHR10844">
    <property type="entry name" value="CAVEOLIN"/>
    <property type="match status" value="1"/>
</dbReference>
<name>A0AA88YJP0_PINIB</name>
<protein>
    <recommendedName>
        <fullName evidence="6">Caveolin</fullName>
    </recommendedName>
</protein>